<organism evidence="1 2">
    <name type="scientific">Borreliella spielmanii A14S</name>
    <dbReference type="NCBI Taxonomy" id="498742"/>
    <lineage>
        <taxon>Bacteria</taxon>
        <taxon>Pseudomonadati</taxon>
        <taxon>Spirochaetota</taxon>
        <taxon>Spirochaetia</taxon>
        <taxon>Spirochaetales</taxon>
        <taxon>Borreliaceae</taxon>
        <taxon>Borreliella</taxon>
    </lineage>
</organism>
<dbReference type="HOGENOM" id="CLU_3325273_0_0_12"/>
<protein>
    <submittedName>
        <fullName evidence="1">Uncharacterized protein</fullName>
    </submittedName>
</protein>
<geneLocation type="plasmid" evidence="1 2">
    <name>A14S_lp36</name>
</geneLocation>
<reference evidence="1 2" key="1">
    <citation type="journal article" date="2012" name="J. Bacteriol.">
        <title>Whole-Genome Sequences of Borrelia bissettii, Borrelia valaisiana, and Borrelia spielmanii.</title>
        <authorList>
            <person name="Schutzer S.E."/>
            <person name="Fraser-Liggett C.M."/>
            <person name="Qiu W.G."/>
            <person name="Kraiczy P."/>
            <person name="Mongodin E.F."/>
            <person name="Dunn J.J."/>
            <person name="Luft B.J."/>
            <person name="Casjens S.R."/>
        </authorList>
    </citation>
    <scope>NUCLEOTIDE SEQUENCE [LARGE SCALE GENOMIC DNA]</scope>
    <source>
        <strain evidence="1 2">A14S</strain>
        <plasmid evidence="1 2">A14S_lp36</plasmid>
    </source>
</reference>
<sequence>MANLYSLTKEDFSILLSDFKVLKNKKRRRLYFVFNKRI</sequence>
<dbReference type="Proteomes" id="UP000003481">
    <property type="component" value="Plasmid A14S_lp36"/>
</dbReference>
<gene>
    <name evidence="1" type="ORF">BSPA14S_K0025</name>
</gene>
<dbReference type="AlphaFoldDB" id="C0RBT5"/>
<dbReference type="EMBL" id="CP001466">
    <property type="protein sequence ID" value="ACN53200.1"/>
    <property type="molecule type" value="Genomic_DNA"/>
</dbReference>
<evidence type="ECO:0000313" key="1">
    <source>
        <dbReference type="EMBL" id="ACN53200.1"/>
    </source>
</evidence>
<evidence type="ECO:0000313" key="2">
    <source>
        <dbReference type="Proteomes" id="UP000003481"/>
    </source>
</evidence>
<name>C0RBT5_9SPIR</name>
<keyword evidence="1" id="KW-0614">Plasmid</keyword>
<proteinExistence type="predicted"/>
<accession>C0RBT5</accession>